<dbReference type="GO" id="GO:0005506">
    <property type="term" value="F:iron ion binding"/>
    <property type="evidence" value="ECO:0007669"/>
    <property type="project" value="InterPro"/>
</dbReference>
<dbReference type="GO" id="GO:0016125">
    <property type="term" value="P:sterol metabolic process"/>
    <property type="evidence" value="ECO:0007669"/>
    <property type="project" value="TreeGrafter"/>
</dbReference>
<sequence>MRLTWRVAQETLRLVPPVFGNFRTAAVDIEYEGYVIPRGWQVFWASSVTHMDPAIYPDPARFDPTRFENAAAPPCSFVAFGAGPRICPGMELARVETLVTMHYLVRHFRWKLCCGEKENTFVRDPLPTPLNGLPVELEQIAPLHCN</sequence>
<dbReference type="Pfam" id="PF00067">
    <property type="entry name" value="p450"/>
    <property type="match status" value="1"/>
</dbReference>
<dbReference type="AlphaFoldDB" id="A0A0D9WZJ6"/>
<dbReference type="InterPro" id="IPR001128">
    <property type="entry name" value="Cyt_P450"/>
</dbReference>
<dbReference type="GO" id="GO:0016705">
    <property type="term" value="F:oxidoreductase activity, acting on paired donors, with incorporation or reduction of molecular oxygen"/>
    <property type="evidence" value="ECO:0007669"/>
    <property type="project" value="InterPro"/>
</dbReference>
<accession>A0A0D9WZJ6</accession>
<evidence type="ECO:0008006" key="7">
    <source>
        <dbReference type="Google" id="ProtNLM"/>
    </source>
</evidence>
<keyword evidence="3 4" id="KW-0408">Iron</keyword>
<dbReference type="SUPFAM" id="SSF48264">
    <property type="entry name" value="Cytochrome P450"/>
    <property type="match status" value="1"/>
</dbReference>
<dbReference type="PRINTS" id="PR00359">
    <property type="entry name" value="BP450"/>
</dbReference>
<keyword evidence="4" id="KW-0560">Oxidoreductase</keyword>
<dbReference type="PRINTS" id="PR00385">
    <property type="entry name" value="P450"/>
</dbReference>
<evidence type="ECO:0000256" key="4">
    <source>
        <dbReference type="RuleBase" id="RU000461"/>
    </source>
</evidence>
<keyword evidence="6" id="KW-1185">Reference proteome</keyword>
<dbReference type="PROSITE" id="PS00086">
    <property type="entry name" value="CYTOCHROME_P450"/>
    <property type="match status" value="1"/>
</dbReference>
<dbReference type="GO" id="GO:0004497">
    <property type="term" value="F:monooxygenase activity"/>
    <property type="evidence" value="ECO:0007669"/>
    <property type="project" value="UniProtKB-KW"/>
</dbReference>
<dbReference type="InterPro" id="IPR017972">
    <property type="entry name" value="Cyt_P450_CS"/>
</dbReference>
<proteinExistence type="inferred from homology"/>
<evidence type="ECO:0000256" key="2">
    <source>
        <dbReference type="ARBA" id="ARBA00022723"/>
    </source>
</evidence>
<dbReference type="GO" id="GO:0020037">
    <property type="term" value="F:heme binding"/>
    <property type="evidence" value="ECO:0007669"/>
    <property type="project" value="InterPro"/>
</dbReference>
<dbReference type="InterPro" id="IPR036396">
    <property type="entry name" value="Cyt_P450_sf"/>
</dbReference>
<evidence type="ECO:0000313" key="5">
    <source>
        <dbReference type="EnsemblPlants" id="LPERR07G13920.1"/>
    </source>
</evidence>
<keyword evidence="4" id="KW-0349">Heme</keyword>
<keyword evidence="2 4" id="KW-0479">Metal-binding</keyword>
<organism evidence="5 6">
    <name type="scientific">Leersia perrieri</name>
    <dbReference type="NCBI Taxonomy" id="77586"/>
    <lineage>
        <taxon>Eukaryota</taxon>
        <taxon>Viridiplantae</taxon>
        <taxon>Streptophyta</taxon>
        <taxon>Embryophyta</taxon>
        <taxon>Tracheophyta</taxon>
        <taxon>Spermatophyta</taxon>
        <taxon>Magnoliopsida</taxon>
        <taxon>Liliopsida</taxon>
        <taxon>Poales</taxon>
        <taxon>Poaceae</taxon>
        <taxon>BOP clade</taxon>
        <taxon>Oryzoideae</taxon>
        <taxon>Oryzeae</taxon>
        <taxon>Oryzinae</taxon>
        <taxon>Leersia</taxon>
    </lineage>
</organism>
<reference evidence="6" key="2">
    <citation type="submission" date="2013-12" db="EMBL/GenBank/DDBJ databases">
        <authorList>
            <person name="Yu Y."/>
            <person name="Lee S."/>
            <person name="de Baynast K."/>
            <person name="Wissotski M."/>
            <person name="Liu L."/>
            <person name="Talag J."/>
            <person name="Goicoechea J."/>
            <person name="Angelova A."/>
            <person name="Jetty R."/>
            <person name="Kudrna D."/>
            <person name="Golser W."/>
            <person name="Rivera L."/>
            <person name="Zhang J."/>
            <person name="Wing R."/>
        </authorList>
    </citation>
    <scope>NUCLEOTIDE SEQUENCE</scope>
</reference>
<protein>
    <recommendedName>
        <fullName evidence="7">Cytochrome P450</fullName>
    </recommendedName>
</protein>
<name>A0A0D9WZJ6_9ORYZ</name>
<evidence type="ECO:0000313" key="6">
    <source>
        <dbReference type="Proteomes" id="UP000032180"/>
    </source>
</evidence>
<dbReference type="eggNOG" id="KOG0157">
    <property type="taxonomic scope" value="Eukaryota"/>
</dbReference>
<dbReference type="Proteomes" id="UP000032180">
    <property type="component" value="Chromosome 7"/>
</dbReference>
<dbReference type="EnsemblPlants" id="LPERR07G13920.1">
    <property type="protein sequence ID" value="LPERR07G13920.1"/>
    <property type="gene ID" value="LPERR07G13920"/>
</dbReference>
<comment type="similarity">
    <text evidence="1 4">Belongs to the cytochrome P450 family.</text>
</comment>
<dbReference type="InterPro" id="IPR002397">
    <property type="entry name" value="Cyt_P450_B"/>
</dbReference>
<dbReference type="HOGENOM" id="CLU_001570_15_4_1"/>
<evidence type="ECO:0000256" key="1">
    <source>
        <dbReference type="ARBA" id="ARBA00010617"/>
    </source>
</evidence>
<reference evidence="5 6" key="1">
    <citation type="submission" date="2012-08" db="EMBL/GenBank/DDBJ databases">
        <title>Oryza genome evolution.</title>
        <authorList>
            <person name="Wing R.A."/>
        </authorList>
    </citation>
    <scope>NUCLEOTIDE SEQUENCE</scope>
</reference>
<evidence type="ECO:0000256" key="3">
    <source>
        <dbReference type="ARBA" id="ARBA00023004"/>
    </source>
</evidence>
<dbReference type="Gramene" id="LPERR07G13920.1">
    <property type="protein sequence ID" value="LPERR07G13920.1"/>
    <property type="gene ID" value="LPERR07G13920"/>
</dbReference>
<dbReference type="Gene3D" id="1.10.630.10">
    <property type="entry name" value="Cytochrome P450"/>
    <property type="match status" value="1"/>
</dbReference>
<dbReference type="PANTHER" id="PTHR24286:SF217">
    <property type="entry name" value="OS07G0520300 PROTEIN"/>
    <property type="match status" value="1"/>
</dbReference>
<dbReference type="PANTHER" id="PTHR24286">
    <property type="entry name" value="CYTOCHROME P450 26"/>
    <property type="match status" value="1"/>
</dbReference>
<dbReference type="STRING" id="77586.A0A0D9WZJ6"/>
<reference evidence="5" key="3">
    <citation type="submission" date="2015-04" db="UniProtKB">
        <authorList>
            <consortium name="EnsemblPlants"/>
        </authorList>
    </citation>
    <scope>IDENTIFICATION</scope>
</reference>
<keyword evidence="4" id="KW-0503">Monooxygenase</keyword>